<dbReference type="Pfam" id="PF00903">
    <property type="entry name" value="Glyoxalase"/>
    <property type="match status" value="1"/>
</dbReference>
<feature type="region of interest" description="Disordered" evidence="1">
    <location>
        <begin position="1"/>
        <end position="22"/>
    </location>
</feature>
<evidence type="ECO:0000259" key="2">
    <source>
        <dbReference type="Pfam" id="PF00903"/>
    </source>
</evidence>
<sequence>MKPGEEGDKGPREGEERSRPLPMMALNHVSRLCRSVETSTDFYVNVLGFVLIERPPPPTLKALGI</sequence>
<dbReference type="SUPFAM" id="SSF54593">
    <property type="entry name" value="Glyoxalase/Bleomycin resistance protein/Dihydroxybiphenyl dioxygenase"/>
    <property type="match status" value="1"/>
</dbReference>
<dbReference type="EMBL" id="JAUJYO010000005">
    <property type="protein sequence ID" value="KAK1316913.1"/>
    <property type="molecule type" value="Genomic_DNA"/>
</dbReference>
<feature type="domain" description="Glyoxalase/fosfomycin resistance/dioxygenase" evidence="2">
    <location>
        <begin position="26"/>
        <end position="56"/>
    </location>
</feature>
<evidence type="ECO:0000313" key="3">
    <source>
        <dbReference type="EMBL" id="KAK1316913.1"/>
    </source>
</evidence>
<accession>A0AAV9EXK5</accession>
<dbReference type="InterPro" id="IPR004360">
    <property type="entry name" value="Glyas_Fos-R_dOase_dom"/>
</dbReference>
<evidence type="ECO:0000313" key="4">
    <source>
        <dbReference type="Proteomes" id="UP001180020"/>
    </source>
</evidence>
<reference evidence="3" key="1">
    <citation type="journal article" date="2023" name="Nat. Commun.">
        <title>Diploid and tetraploid genomes of Acorus and the evolution of monocots.</title>
        <authorList>
            <person name="Ma L."/>
            <person name="Liu K.W."/>
            <person name="Li Z."/>
            <person name="Hsiao Y.Y."/>
            <person name="Qi Y."/>
            <person name="Fu T."/>
            <person name="Tang G.D."/>
            <person name="Zhang D."/>
            <person name="Sun W.H."/>
            <person name="Liu D.K."/>
            <person name="Li Y."/>
            <person name="Chen G.Z."/>
            <person name="Liu X.D."/>
            <person name="Liao X.Y."/>
            <person name="Jiang Y.T."/>
            <person name="Yu X."/>
            <person name="Hao Y."/>
            <person name="Huang J."/>
            <person name="Zhao X.W."/>
            <person name="Ke S."/>
            <person name="Chen Y.Y."/>
            <person name="Wu W.L."/>
            <person name="Hsu J.L."/>
            <person name="Lin Y.F."/>
            <person name="Huang M.D."/>
            <person name="Li C.Y."/>
            <person name="Huang L."/>
            <person name="Wang Z.W."/>
            <person name="Zhao X."/>
            <person name="Zhong W.Y."/>
            <person name="Peng D.H."/>
            <person name="Ahmad S."/>
            <person name="Lan S."/>
            <person name="Zhang J.S."/>
            <person name="Tsai W.C."/>
            <person name="Van de Peer Y."/>
            <person name="Liu Z.J."/>
        </authorList>
    </citation>
    <scope>NUCLEOTIDE SEQUENCE</scope>
    <source>
        <strain evidence="3">CP</strain>
    </source>
</reference>
<dbReference type="InterPro" id="IPR029068">
    <property type="entry name" value="Glyas_Bleomycin-R_OHBP_Dase"/>
</dbReference>
<feature type="compositionally biased region" description="Basic and acidic residues" evidence="1">
    <location>
        <begin position="1"/>
        <end position="19"/>
    </location>
</feature>
<dbReference type="PANTHER" id="PTHR46142">
    <property type="match status" value="1"/>
</dbReference>
<keyword evidence="4" id="KW-1185">Reference proteome</keyword>
<dbReference type="PANTHER" id="PTHR46142:SF8">
    <property type="entry name" value="EXPRESSED PROTEIN"/>
    <property type="match status" value="1"/>
</dbReference>
<evidence type="ECO:0000256" key="1">
    <source>
        <dbReference type="SAM" id="MobiDB-lite"/>
    </source>
</evidence>
<organism evidence="3 4">
    <name type="scientific">Acorus calamus</name>
    <name type="common">Sweet flag</name>
    <dbReference type="NCBI Taxonomy" id="4465"/>
    <lineage>
        <taxon>Eukaryota</taxon>
        <taxon>Viridiplantae</taxon>
        <taxon>Streptophyta</taxon>
        <taxon>Embryophyta</taxon>
        <taxon>Tracheophyta</taxon>
        <taxon>Spermatophyta</taxon>
        <taxon>Magnoliopsida</taxon>
        <taxon>Liliopsida</taxon>
        <taxon>Acoraceae</taxon>
        <taxon>Acorus</taxon>
    </lineage>
</organism>
<protein>
    <recommendedName>
        <fullName evidence="2">Glyoxalase/fosfomycin resistance/dioxygenase domain-containing protein</fullName>
    </recommendedName>
</protein>
<dbReference type="Gene3D" id="3.10.180.10">
    <property type="entry name" value="2,3-Dihydroxybiphenyl 1,2-Dioxygenase, domain 1"/>
    <property type="match status" value="1"/>
</dbReference>
<dbReference type="Proteomes" id="UP001180020">
    <property type="component" value="Unassembled WGS sequence"/>
</dbReference>
<proteinExistence type="predicted"/>
<dbReference type="AlphaFoldDB" id="A0AAV9EXK5"/>
<name>A0AAV9EXK5_ACOCL</name>
<gene>
    <name evidence="3" type="ORF">QJS10_CPA05g00824</name>
</gene>
<reference evidence="3" key="2">
    <citation type="submission" date="2023-06" db="EMBL/GenBank/DDBJ databases">
        <authorList>
            <person name="Ma L."/>
            <person name="Liu K.-W."/>
            <person name="Li Z."/>
            <person name="Hsiao Y.-Y."/>
            <person name="Qi Y."/>
            <person name="Fu T."/>
            <person name="Tang G."/>
            <person name="Zhang D."/>
            <person name="Sun W.-H."/>
            <person name="Liu D.-K."/>
            <person name="Li Y."/>
            <person name="Chen G.-Z."/>
            <person name="Liu X.-D."/>
            <person name="Liao X.-Y."/>
            <person name="Jiang Y.-T."/>
            <person name="Yu X."/>
            <person name="Hao Y."/>
            <person name="Huang J."/>
            <person name="Zhao X.-W."/>
            <person name="Ke S."/>
            <person name="Chen Y.-Y."/>
            <person name="Wu W.-L."/>
            <person name="Hsu J.-L."/>
            <person name="Lin Y.-F."/>
            <person name="Huang M.-D."/>
            <person name="Li C.-Y."/>
            <person name="Huang L."/>
            <person name="Wang Z.-W."/>
            <person name="Zhao X."/>
            <person name="Zhong W.-Y."/>
            <person name="Peng D.-H."/>
            <person name="Ahmad S."/>
            <person name="Lan S."/>
            <person name="Zhang J.-S."/>
            <person name="Tsai W.-C."/>
            <person name="Van De Peer Y."/>
            <person name="Liu Z.-J."/>
        </authorList>
    </citation>
    <scope>NUCLEOTIDE SEQUENCE</scope>
    <source>
        <strain evidence="3">CP</strain>
        <tissue evidence="3">Leaves</tissue>
    </source>
</reference>
<comment type="caution">
    <text evidence="3">The sequence shown here is derived from an EMBL/GenBank/DDBJ whole genome shotgun (WGS) entry which is preliminary data.</text>
</comment>